<evidence type="ECO:0000313" key="3">
    <source>
        <dbReference type="Proteomes" id="UP001227192"/>
    </source>
</evidence>
<dbReference type="Proteomes" id="UP001227192">
    <property type="component" value="Unassembled WGS sequence"/>
</dbReference>
<dbReference type="EMBL" id="LACB01000006">
    <property type="protein sequence ID" value="KAJ9492829.1"/>
    <property type="molecule type" value="Genomic_DNA"/>
</dbReference>
<name>A0AAI9TUQ7_PENTH</name>
<evidence type="ECO:0000313" key="2">
    <source>
        <dbReference type="EMBL" id="KAJ9492829.1"/>
    </source>
</evidence>
<sequence length="76" mass="8522">MSASPLPRITIILYSFNMFILLIYLEGSTDTFSISIVIDVASEDCLDDILYLRFKKTNNIAGGSHEEQLLRNVAIP</sequence>
<organism evidence="2 3">
    <name type="scientific">Penicillium thymicola</name>
    <dbReference type="NCBI Taxonomy" id="293382"/>
    <lineage>
        <taxon>Eukaryota</taxon>
        <taxon>Fungi</taxon>
        <taxon>Dikarya</taxon>
        <taxon>Ascomycota</taxon>
        <taxon>Pezizomycotina</taxon>
        <taxon>Eurotiomycetes</taxon>
        <taxon>Eurotiomycetidae</taxon>
        <taxon>Eurotiales</taxon>
        <taxon>Aspergillaceae</taxon>
        <taxon>Penicillium</taxon>
    </lineage>
</organism>
<accession>A0AAI9TUQ7</accession>
<keyword evidence="3" id="KW-1185">Reference proteome</keyword>
<feature type="transmembrane region" description="Helical" evidence="1">
    <location>
        <begin position="6"/>
        <end position="25"/>
    </location>
</feature>
<keyword evidence="1" id="KW-0472">Membrane</keyword>
<keyword evidence="1" id="KW-1133">Transmembrane helix</keyword>
<proteinExistence type="predicted"/>
<keyword evidence="1" id="KW-0812">Transmembrane</keyword>
<comment type="caution">
    <text evidence="2">The sequence shown here is derived from an EMBL/GenBank/DDBJ whole genome shotgun (WGS) entry which is preliminary data.</text>
</comment>
<dbReference type="AlphaFoldDB" id="A0AAI9TUQ7"/>
<evidence type="ECO:0000256" key="1">
    <source>
        <dbReference type="SAM" id="Phobius"/>
    </source>
</evidence>
<reference evidence="2" key="2">
    <citation type="journal article" date="2016" name="Fungal Biol.">
        <title>Ochratoxin A production by Penicillium thymicola.</title>
        <authorList>
            <person name="Nguyen H.D.T."/>
            <person name="McMullin D.R."/>
            <person name="Ponomareva E."/>
            <person name="Riley R."/>
            <person name="Pomraning K.R."/>
            <person name="Baker S.E."/>
            <person name="Seifert K.A."/>
        </authorList>
    </citation>
    <scope>NUCLEOTIDE SEQUENCE</scope>
    <source>
        <strain evidence="2">DAOM 180753</strain>
    </source>
</reference>
<reference evidence="2" key="1">
    <citation type="submission" date="2015-06" db="EMBL/GenBank/DDBJ databases">
        <authorList>
            <person name="Nguyen H."/>
        </authorList>
    </citation>
    <scope>NUCLEOTIDE SEQUENCE</scope>
    <source>
        <strain evidence="2">DAOM 180753</strain>
    </source>
</reference>
<protein>
    <submittedName>
        <fullName evidence="2">Uncharacterized protein</fullName>
    </submittedName>
</protein>
<gene>
    <name evidence="2" type="ORF">VN97_g446</name>
</gene>